<feature type="compositionally biased region" description="Acidic residues" evidence="1">
    <location>
        <begin position="304"/>
        <end position="313"/>
    </location>
</feature>
<keyword evidence="2" id="KW-0812">Transmembrane</keyword>
<feature type="compositionally biased region" description="Basic and acidic residues" evidence="1">
    <location>
        <begin position="314"/>
        <end position="323"/>
    </location>
</feature>
<dbReference type="Proteomes" id="UP000219331">
    <property type="component" value="Unassembled WGS sequence"/>
</dbReference>
<proteinExistence type="predicted"/>
<evidence type="ECO:0000256" key="1">
    <source>
        <dbReference type="SAM" id="MobiDB-lite"/>
    </source>
</evidence>
<dbReference type="EMBL" id="OBML01000006">
    <property type="protein sequence ID" value="SOC10024.1"/>
    <property type="molecule type" value="Genomic_DNA"/>
</dbReference>
<keyword evidence="4" id="KW-1185">Reference proteome</keyword>
<organism evidence="3 4">
    <name type="scientific">Stappia indica</name>
    <dbReference type="NCBI Taxonomy" id="538381"/>
    <lineage>
        <taxon>Bacteria</taxon>
        <taxon>Pseudomonadati</taxon>
        <taxon>Pseudomonadota</taxon>
        <taxon>Alphaproteobacteria</taxon>
        <taxon>Hyphomicrobiales</taxon>
        <taxon>Stappiaceae</taxon>
        <taxon>Stappia</taxon>
    </lineage>
</organism>
<dbReference type="RefSeq" id="WP_097175118.1">
    <property type="nucleotide sequence ID" value="NZ_OBML01000006.1"/>
</dbReference>
<evidence type="ECO:0000313" key="4">
    <source>
        <dbReference type="Proteomes" id="UP000219331"/>
    </source>
</evidence>
<keyword evidence="2" id="KW-0472">Membrane</keyword>
<feature type="transmembrane region" description="Helical" evidence="2">
    <location>
        <begin position="83"/>
        <end position="104"/>
    </location>
</feature>
<feature type="transmembrane region" description="Helical" evidence="2">
    <location>
        <begin position="45"/>
        <end position="71"/>
    </location>
</feature>
<dbReference type="AlphaFoldDB" id="A0A285SPW6"/>
<dbReference type="STRING" id="538381.GCA_001696535_02701"/>
<evidence type="ECO:0008006" key="5">
    <source>
        <dbReference type="Google" id="ProtNLM"/>
    </source>
</evidence>
<name>A0A285SPW6_9HYPH</name>
<dbReference type="OrthoDB" id="1523552at2"/>
<gene>
    <name evidence="3" type="ORF">SAMN05421512_106173</name>
</gene>
<accession>A0A285SPW6</accession>
<feature type="region of interest" description="Disordered" evidence="1">
    <location>
        <begin position="250"/>
        <end position="323"/>
    </location>
</feature>
<reference evidence="3 4" key="1">
    <citation type="submission" date="2017-08" db="EMBL/GenBank/DDBJ databases">
        <authorList>
            <person name="de Groot N.N."/>
        </authorList>
    </citation>
    <scope>NUCLEOTIDE SEQUENCE [LARGE SCALE GENOMIC DNA]</scope>
    <source>
        <strain evidence="3 4">USBA 352</strain>
    </source>
</reference>
<dbReference type="Pfam" id="PF07386">
    <property type="entry name" value="DUF1499"/>
    <property type="match status" value="1"/>
</dbReference>
<protein>
    <recommendedName>
        <fullName evidence="5">DUF1499 domain-containing protein</fullName>
    </recommendedName>
</protein>
<evidence type="ECO:0000256" key="2">
    <source>
        <dbReference type="SAM" id="Phobius"/>
    </source>
</evidence>
<sequence length="323" mass="34892">MRKILPPFRSRLAAASLQFGRLSLPVLVISALVHRADIVTTPQFLVLLTLGLLLGALACGSALAAGLVLWQRGGHGWAKAVRGFVYGLIALSPAFVALYAFAIYPRLADISTDTANPPQLASGRPFTNGESQAEAYPDLVSRRFRIPPADLHQAALQVAMRSRWTVTAELPPGMPDEPTRFQAVATSLVFAFRDDIALRILPDPVGAKLDIRSASRFGAHDLGANANRIRSFFEDLDAVLVAAYGTLEPVEEDEELPGDLPLLDPNAPQRENSPPPLPGAKPESQEPGGADTVTSEETAPLEQLPDDLSEIYEEDRRDPPPDR</sequence>
<evidence type="ECO:0000313" key="3">
    <source>
        <dbReference type="EMBL" id="SOC10024.1"/>
    </source>
</evidence>
<keyword evidence="2" id="KW-1133">Transmembrane helix</keyword>
<dbReference type="InterPro" id="IPR010865">
    <property type="entry name" value="DUF1499"/>
</dbReference>